<comment type="caution">
    <text evidence="1">The sequence shown here is derived from an EMBL/GenBank/DDBJ whole genome shotgun (WGS) entry which is preliminary data.</text>
</comment>
<organism evidence="1">
    <name type="scientific">bioreactor metagenome</name>
    <dbReference type="NCBI Taxonomy" id="1076179"/>
    <lineage>
        <taxon>unclassified sequences</taxon>
        <taxon>metagenomes</taxon>
        <taxon>ecological metagenomes</taxon>
    </lineage>
</organism>
<name>A0A645I7Z0_9ZZZZ</name>
<reference evidence="1" key="1">
    <citation type="submission" date="2019-08" db="EMBL/GenBank/DDBJ databases">
        <authorList>
            <person name="Kucharzyk K."/>
            <person name="Murdoch R.W."/>
            <person name="Higgins S."/>
            <person name="Loffler F."/>
        </authorList>
    </citation>
    <scope>NUCLEOTIDE SEQUENCE</scope>
</reference>
<dbReference type="EMBL" id="VSSQ01103560">
    <property type="protein sequence ID" value="MPN44434.1"/>
    <property type="molecule type" value="Genomic_DNA"/>
</dbReference>
<protein>
    <submittedName>
        <fullName evidence="1">Uncharacterized protein</fullName>
    </submittedName>
</protein>
<proteinExistence type="predicted"/>
<sequence length="149" mass="16679">MLRCDTHVNGCFTHGHTTDAMNDNRGVARILHGQLLQDLSRLILSHRAVGFVFQTQDGCSVFLIAHEAPELDPGAHPRLCWTRDRGGNLGACYCDFNAHDRICLASRDWWDESDLIVVVENFIRAGELTIPCKTHDASMNGQHRVALDQ</sequence>
<dbReference type="AlphaFoldDB" id="A0A645I7Z0"/>
<accession>A0A645I7Z0</accession>
<evidence type="ECO:0000313" key="1">
    <source>
        <dbReference type="EMBL" id="MPN44434.1"/>
    </source>
</evidence>
<gene>
    <name evidence="1" type="ORF">SDC9_191999</name>
</gene>